<keyword evidence="4" id="KW-1185">Reference proteome</keyword>
<dbReference type="InterPro" id="IPR036591">
    <property type="entry name" value="YggU-like_sf"/>
</dbReference>
<dbReference type="Pfam" id="PF02594">
    <property type="entry name" value="DUF167"/>
    <property type="match status" value="1"/>
</dbReference>
<dbReference type="Gene3D" id="3.30.1200.10">
    <property type="entry name" value="YggU-like"/>
    <property type="match status" value="1"/>
</dbReference>
<evidence type="ECO:0000256" key="2">
    <source>
        <dbReference type="HAMAP-Rule" id="MF_00634"/>
    </source>
</evidence>
<proteinExistence type="inferred from homology"/>
<dbReference type="RefSeq" id="WP_267610715.1">
    <property type="nucleotide sequence ID" value="NZ_JAOVZQ010000001.1"/>
</dbReference>
<comment type="caution">
    <text evidence="3">The sequence shown here is derived from an EMBL/GenBank/DDBJ whole genome shotgun (WGS) entry which is preliminary data.</text>
</comment>
<protein>
    <recommendedName>
        <fullName evidence="2">UPF0235 protein OEG82_01605</fullName>
    </recommendedName>
</protein>
<sequence>MKPGDGAVDLGVRLTPASSLDAIDGLVADAAGVVRLKARVRAVAENNKANRALEKLIAKRLKIAKSTVTVVSGETSRSKTLRIDGDPDDLVAAIKSLV</sequence>
<evidence type="ECO:0000313" key="4">
    <source>
        <dbReference type="Proteomes" id="UP001081283"/>
    </source>
</evidence>
<evidence type="ECO:0000313" key="3">
    <source>
        <dbReference type="EMBL" id="MCY0092746.1"/>
    </source>
</evidence>
<accession>A0ABT3YA40</accession>
<dbReference type="NCBIfam" id="TIGR00251">
    <property type="entry name" value="DUF167 family protein"/>
    <property type="match status" value="1"/>
</dbReference>
<dbReference type="HAMAP" id="MF_00634">
    <property type="entry name" value="UPF0235"/>
    <property type="match status" value="1"/>
</dbReference>
<evidence type="ECO:0000256" key="1">
    <source>
        <dbReference type="ARBA" id="ARBA00010364"/>
    </source>
</evidence>
<reference evidence="3" key="1">
    <citation type="submission" date="2022-10" db="EMBL/GenBank/DDBJ databases">
        <title>Hoeflea sp. J2-29, isolated from marine algae.</title>
        <authorList>
            <person name="Kristyanto S."/>
            <person name="Kim J.M."/>
            <person name="Jeon C.O."/>
        </authorList>
    </citation>
    <scope>NUCLEOTIDE SEQUENCE</scope>
    <source>
        <strain evidence="3">J2-29</strain>
    </source>
</reference>
<dbReference type="InterPro" id="IPR003746">
    <property type="entry name" value="DUF167"/>
</dbReference>
<organism evidence="3 4">
    <name type="scientific">Hoeflea ulvae</name>
    <dbReference type="NCBI Taxonomy" id="2983764"/>
    <lineage>
        <taxon>Bacteria</taxon>
        <taxon>Pseudomonadati</taxon>
        <taxon>Pseudomonadota</taxon>
        <taxon>Alphaproteobacteria</taxon>
        <taxon>Hyphomicrobiales</taxon>
        <taxon>Rhizobiaceae</taxon>
        <taxon>Hoeflea</taxon>
    </lineage>
</organism>
<dbReference type="SUPFAM" id="SSF69786">
    <property type="entry name" value="YggU-like"/>
    <property type="match status" value="1"/>
</dbReference>
<dbReference type="Proteomes" id="UP001081283">
    <property type="component" value="Unassembled WGS sequence"/>
</dbReference>
<comment type="similarity">
    <text evidence="1 2">Belongs to the UPF0235 family.</text>
</comment>
<name>A0ABT3YA40_9HYPH</name>
<dbReference type="SMART" id="SM01152">
    <property type="entry name" value="DUF167"/>
    <property type="match status" value="1"/>
</dbReference>
<gene>
    <name evidence="3" type="ORF">OEG82_01605</name>
</gene>
<dbReference type="EMBL" id="JAOVZQ010000001">
    <property type="protein sequence ID" value="MCY0092746.1"/>
    <property type="molecule type" value="Genomic_DNA"/>
</dbReference>